<name>A0A081S5H4_9ARCH</name>
<dbReference type="Pfam" id="PF02416">
    <property type="entry name" value="TatA_B_E"/>
    <property type="match status" value="1"/>
</dbReference>
<evidence type="ECO:0000256" key="4">
    <source>
        <dbReference type="ARBA" id="ARBA00022927"/>
    </source>
</evidence>
<keyword evidence="5 8" id="KW-1133">Transmembrane helix</keyword>
<evidence type="ECO:0000313" key="9">
    <source>
        <dbReference type="EMBL" id="KER06177.1"/>
    </source>
</evidence>
<protein>
    <submittedName>
        <fullName evidence="9">Sec-independent protein translocase protein TatA</fullName>
    </submittedName>
</protein>
<evidence type="ECO:0000256" key="2">
    <source>
        <dbReference type="ARBA" id="ARBA00022448"/>
    </source>
</evidence>
<evidence type="ECO:0000256" key="6">
    <source>
        <dbReference type="ARBA" id="ARBA00023010"/>
    </source>
</evidence>
<dbReference type="InterPro" id="IPR003369">
    <property type="entry name" value="TatA/B/E"/>
</dbReference>
<gene>
    <name evidence="9" type="primary">tatA</name>
    <name evidence="9" type="ORF">AAA799E16_01117</name>
</gene>
<keyword evidence="2" id="KW-0813">Transport</keyword>
<dbReference type="AlphaFoldDB" id="A0A081S5H4"/>
<feature type="transmembrane region" description="Helical" evidence="8">
    <location>
        <begin position="6"/>
        <end position="26"/>
    </location>
</feature>
<reference evidence="9 10" key="1">
    <citation type="submission" date="2014-06" db="EMBL/GenBank/DDBJ databases">
        <authorList>
            <person name="Ngugi D.K."/>
            <person name="Blom J."/>
            <person name="Alam I."/>
            <person name="Rashid M."/>
            <person name="Ba Alawi W."/>
            <person name="Zhang G."/>
            <person name="Hikmawan T."/>
            <person name="Guan Y."/>
            <person name="Antunes A."/>
            <person name="Siam R."/>
            <person name="Eldorry H."/>
            <person name="Bajic V."/>
            <person name="Stingl U."/>
        </authorList>
    </citation>
    <scope>NUCLEOTIDE SEQUENCE [LARGE SCALE GENOMIC DNA]</scope>
    <source>
        <strain evidence="9">SCGC AAA799-E16</strain>
    </source>
</reference>
<dbReference type="EMBL" id="JNVL01000014">
    <property type="protein sequence ID" value="KER06177.1"/>
    <property type="molecule type" value="Genomic_DNA"/>
</dbReference>
<organism evidence="9 10">
    <name type="scientific">Marine Group I thaumarchaeote SCGC AAA799-E16</name>
    <dbReference type="NCBI Taxonomy" id="1502292"/>
    <lineage>
        <taxon>Archaea</taxon>
        <taxon>Nitrososphaerota</taxon>
        <taxon>Marine Group I</taxon>
    </lineage>
</organism>
<evidence type="ECO:0000313" key="10">
    <source>
        <dbReference type="Proteomes" id="UP000028027"/>
    </source>
</evidence>
<dbReference type="Gene3D" id="1.20.5.3310">
    <property type="match status" value="1"/>
</dbReference>
<comment type="subcellular location">
    <subcellularLocation>
        <location evidence="1">Membrane</location>
        <topology evidence="1">Single-pass membrane protein</topology>
    </subcellularLocation>
</comment>
<dbReference type="PANTHER" id="PTHR42982">
    <property type="entry name" value="SEC-INDEPENDENT PROTEIN TRANSLOCASE PROTEIN TATA"/>
    <property type="match status" value="1"/>
</dbReference>
<dbReference type="GO" id="GO:0015031">
    <property type="term" value="P:protein transport"/>
    <property type="evidence" value="ECO:0007669"/>
    <property type="project" value="UniProtKB-KW"/>
</dbReference>
<keyword evidence="7 8" id="KW-0472">Membrane</keyword>
<dbReference type="Proteomes" id="UP000028027">
    <property type="component" value="Unassembled WGS sequence"/>
</dbReference>
<evidence type="ECO:0000256" key="3">
    <source>
        <dbReference type="ARBA" id="ARBA00022692"/>
    </source>
</evidence>
<proteinExistence type="predicted"/>
<comment type="caution">
    <text evidence="9">The sequence shown here is derived from an EMBL/GenBank/DDBJ whole genome shotgun (WGS) entry which is preliminary data.</text>
</comment>
<keyword evidence="4" id="KW-0653">Protein transport</keyword>
<sequence>MIDYSLNVAGSEWIIIIFVALVLILGTGKLPGAARKLGKAVNEYNKAKNDIQDHMKEVTEEAPKISGPVESERQKLEVIAKSIGVKVEGKTDDELRKIISDKIGQKKIDDPESVEESKKK</sequence>
<keyword evidence="6" id="KW-0811">Translocation</keyword>
<dbReference type="GO" id="GO:0016020">
    <property type="term" value="C:membrane"/>
    <property type="evidence" value="ECO:0007669"/>
    <property type="project" value="UniProtKB-ARBA"/>
</dbReference>
<dbReference type="PATRIC" id="fig|1502292.3.peg.1036"/>
<keyword evidence="3 8" id="KW-0812">Transmembrane</keyword>
<evidence type="ECO:0000256" key="5">
    <source>
        <dbReference type="ARBA" id="ARBA00022989"/>
    </source>
</evidence>
<keyword evidence="10" id="KW-1185">Reference proteome</keyword>
<dbReference type="PANTHER" id="PTHR42982:SF1">
    <property type="entry name" value="SEC-INDEPENDENT PROTEIN TRANSLOCASE PROTEIN TATA"/>
    <property type="match status" value="1"/>
</dbReference>
<evidence type="ECO:0000256" key="7">
    <source>
        <dbReference type="ARBA" id="ARBA00023136"/>
    </source>
</evidence>
<evidence type="ECO:0000256" key="1">
    <source>
        <dbReference type="ARBA" id="ARBA00004167"/>
    </source>
</evidence>
<evidence type="ECO:0000256" key="8">
    <source>
        <dbReference type="SAM" id="Phobius"/>
    </source>
</evidence>
<accession>A0A081S5H4</accession>